<dbReference type="InterPro" id="IPR036890">
    <property type="entry name" value="HATPase_C_sf"/>
</dbReference>
<evidence type="ECO:0000313" key="7">
    <source>
        <dbReference type="Proteomes" id="UP001055336"/>
    </source>
</evidence>
<evidence type="ECO:0000256" key="2">
    <source>
        <dbReference type="ARBA" id="ARBA00022777"/>
    </source>
</evidence>
<keyword evidence="7" id="KW-1185">Reference proteome</keyword>
<protein>
    <submittedName>
        <fullName evidence="6">GAF domain-containing protein</fullName>
    </submittedName>
</protein>
<evidence type="ECO:0000313" key="6">
    <source>
        <dbReference type="EMBL" id="UMB72050.1"/>
    </source>
</evidence>
<dbReference type="Pfam" id="PF13185">
    <property type="entry name" value="GAF_2"/>
    <property type="match status" value="1"/>
</dbReference>
<dbReference type="SUPFAM" id="SSF55781">
    <property type="entry name" value="GAF domain-like"/>
    <property type="match status" value="2"/>
</dbReference>
<dbReference type="SMART" id="SM00387">
    <property type="entry name" value="HATPase_c"/>
    <property type="match status" value="1"/>
</dbReference>
<name>A0ABY3VXS1_9MYCO</name>
<evidence type="ECO:0000259" key="5">
    <source>
        <dbReference type="SMART" id="SM00387"/>
    </source>
</evidence>
<dbReference type="PANTHER" id="PTHR24421:SF56">
    <property type="entry name" value="OXYGEN SENSOR HISTIDINE KINASE RESPONSE REGULATOR DOST"/>
    <property type="match status" value="1"/>
</dbReference>
<dbReference type="Gene3D" id="3.30.565.10">
    <property type="entry name" value="Histidine kinase-like ATPase, C-terminal domain"/>
    <property type="match status" value="1"/>
</dbReference>
<evidence type="ECO:0000256" key="1">
    <source>
        <dbReference type="ARBA" id="ARBA00022679"/>
    </source>
</evidence>
<dbReference type="InterPro" id="IPR029016">
    <property type="entry name" value="GAF-like_dom_sf"/>
</dbReference>
<evidence type="ECO:0000259" key="4">
    <source>
        <dbReference type="SMART" id="SM00065"/>
    </source>
</evidence>
<keyword evidence="3" id="KW-0902">Two-component regulatory system</keyword>
<evidence type="ECO:0000256" key="3">
    <source>
        <dbReference type="ARBA" id="ARBA00023012"/>
    </source>
</evidence>
<dbReference type="Gene3D" id="1.20.5.1930">
    <property type="match status" value="1"/>
</dbReference>
<keyword evidence="2" id="KW-0418">Kinase</keyword>
<dbReference type="InterPro" id="IPR050482">
    <property type="entry name" value="Sensor_HK_TwoCompSys"/>
</dbReference>
<dbReference type="SMART" id="SM00065">
    <property type="entry name" value="GAF"/>
    <property type="match status" value="2"/>
</dbReference>
<proteinExistence type="predicted"/>
<feature type="domain" description="GAF" evidence="4">
    <location>
        <begin position="59"/>
        <end position="206"/>
    </location>
</feature>
<feature type="domain" description="Histidine kinase/HSP90-like ATPase" evidence="5">
    <location>
        <begin position="484"/>
        <end position="572"/>
    </location>
</feature>
<dbReference type="CDD" id="cd16917">
    <property type="entry name" value="HATPase_UhpB-NarQ-NarX-like"/>
    <property type="match status" value="1"/>
</dbReference>
<feature type="domain" description="GAF" evidence="4">
    <location>
        <begin position="227"/>
        <end position="375"/>
    </location>
</feature>
<dbReference type="InterPro" id="IPR003594">
    <property type="entry name" value="HATPase_dom"/>
</dbReference>
<keyword evidence="1" id="KW-0808">Transferase</keyword>
<dbReference type="Pfam" id="PF02518">
    <property type="entry name" value="HATPase_c"/>
    <property type="match status" value="1"/>
</dbReference>
<dbReference type="Proteomes" id="UP001055336">
    <property type="component" value="Chromosome"/>
</dbReference>
<accession>A0ABY3VXS1</accession>
<sequence length="572" mass="62033">MTESTDTAGGAPVVRNALSQLRLRELLAEVEDRIAQIIEGRDRLDGLVAAMLAVTSDLDLDTTLRTIVRTAMHLAEARYGALGVRGSGHDLSAFIHEGIDAATHERIGHLPQGRGVLGTLITDPKPIRLDDIALHPSSVGFPPHHPPMSSFLGVPVRIRDEVFGNLYLTEKLNGHSFSEDDEVLVEALAAAAGVAIQNARLYEQSRARQAWVAATRDIATELLAGTDPTTVFRMISDQALKLSGAQSILVAVPIEADIGSSEITELLVTEMSGQTPEFTEPPTIMVRASEIGSAFLDRVPRRFDRLHLEMGGIQVEPGPGLVLPLRATGKVAGVLVALRSSRAVPFTDDDQEMMAVFADQAAVAWQLATAQRAARELDVITDRDRIARDLHEHVIQRLFGLGLALQATIPRTRSAEVEQRLSQYVDDLQAIIGEIRTTIFDLHGPATGMARLRQRLDEAITQYSTENLRITTQFSGPLSAVSDSLAEHAEAVVREAVSNAAQHAHATEVDIIVKVDGDLSIEVRDDGRGISERTKRSGLMNMRYRAQKANGALVIETPATGGTVLRWSAPLR</sequence>
<dbReference type="PANTHER" id="PTHR24421">
    <property type="entry name" value="NITRATE/NITRITE SENSOR PROTEIN NARX-RELATED"/>
    <property type="match status" value="1"/>
</dbReference>
<dbReference type="Gene3D" id="3.30.450.40">
    <property type="match status" value="2"/>
</dbReference>
<organism evidence="6 7">
    <name type="scientific">Mycobacterium paraterrae</name>
    <dbReference type="NCBI Taxonomy" id="577492"/>
    <lineage>
        <taxon>Bacteria</taxon>
        <taxon>Bacillati</taxon>
        <taxon>Actinomycetota</taxon>
        <taxon>Actinomycetes</taxon>
        <taxon>Mycobacteriales</taxon>
        <taxon>Mycobacteriaceae</taxon>
        <taxon>Mycobacterium</taxon>
    </lineage>
</organism>
<dbReference type="Pfam" id="PF01590">
    <property type="entry name" value="GAF"/>
    <property type="match status" value="1"/>
</dbReference>
<reference evidence="6" key="1">
    <citation type="submission" date="2022-08" db="EMBL/GenBank/DDBJ databases">
        <title>Whole genome sequencing of non-tuberculosis mycobacteria type-strains.</title>
        <authorList>
            <person name="Igarashi Y."/>
            <person name="Osugi A."/>
            <person name="Mitarai S."/>
        </authorList>
    </citation>
    <scope>NUCLEOTIDE SEQUENCE</scope>
    <source>
        <strain evidence="6">DSM 45127</strain>
    </source>
</reference>
<dbReference type="SUPFAM" id="SSF55874">
    <property type="entry name" value="ATPase domain of HSP90 chaperone/DNA topoisomerase II/histidine kinase"/>
    <property type="match status" value="1"/>
</dbReference>
<dbReference type="Pfam" id="PF07730">
    <property type="entry name" value="HisKA_3"/>
    <property type="match status" value="1"/>
</dbReference>
<gene>
    <name evidence="6" type="ORF">MKK62_12975</name>
</gene>
<dbReference type="RefSeq" id="WP_240263776.1">
    <property type="nucleotide sequence ID" value="NZ_CP092488.2"/>
</dbReference>
<dbReference type="InterPro" id="IPR011712">
    <property type="entry name" value="Sig_transdc_His_kin_sub3_dim/P"/>
</dbReference>
<dbReference type="InterPro" id="IPR003018">
    <property type="entry name" value="GAF"/>
</dbReference>
<dbReference type="EMBL" id="CP092488">
    <property type="protein sequence ID" value="UMB72050.1"/>
    <property type="molecule type" value="Genomic_DNA"/>
</dbReference>